<keyword evidence="1" id="KW-0472">Membrane</keyword>
<evidence type="ECO:0000256" key="1">
    <source>
        <dbReference type="SAM" id="Phobius"/>
    </source>
</evidence>
<feature type="transmembrane region" description="Helical" evidence="1">
    <location>
        <begin position="169"/>
        <end position="189"/>
    </location>
</feature>
<keyword evidence="1" id="KW-1133">Transmembrane helix</keyword>
<protein>
    <submittedName>
        <fullName evidence="2">O-antigen polymerase</fullName>
    </submittedName>
</protein>
<feature type="transmembrane region" description="Helical" evidence="1">
    <location>
        <begin position="400"/>
        <end position="416"/>
    </location>
</feature>
<accession>A0ABW3D009</accession>
<keyword evidence="3" id="KW-1185">Reference proteome</keyword>
<feature type="transmembrane region" description="Helical" evidence="1">
    <location>
        <begin position="73"/>
        <end position="94"/>
    </location>
</feature>
<evidence type="ECO:0000313" key="2">
    <source>
        <dbReference type="EMBL" id="MFD0863126.1"/>
    </source>
</evidence>
<feature type="transmembrane region" description="Helical" evidence="1">
    <location>
        <begin position="365"/>
        <end position="388"/>
    </location>
</feature>
<feature type="transmembrane region" description="Helical" evidence="1">
    <location>
        <begin position="30"/>
        <end position="53"/>
    </location>
</feature>
<gene>
    <name evidence="2" type="ORF">ACFQ1M_13000</name>
</gene>
<keyword evidence="1" id="KW-0812">Transmembrane</keyword>
<reference evidence="3" key="1">
    <citation type="journal article" date="2019" name="Int. J. Syst. Evol. Microbiol.">
        <title>The Global Catalogue of Microorganisms (GCM) 10K type strain sequencing project: providing services to taxonomists for standard genome sequencing and annotation.</title>
        <authorList>
            <consortium name="The Broad Institute Genomics Platform"/>
            <consortium name="The Broad Institute Genome Sequencing Center for Infectious Disease"/>
            <person name="Wu L."/>
            <person name="Ma J."/>
        </authorList>
    </citation>
    <scope>NUCLEOTIDE SEQUENCE [LARGE SCALE GENOMIC DNA]</scope>
    <source>
        <strain evidence="3">CCUG 62952</strain>
    </source>
</reference>
<name>A0ABW3D009_9FLAO</name>
<dbReference type="NCBIfam" id="TIGR04370">
    <property type="entry name" value="glyco_rpt_poly"/>
    <property type="match status" value="1"/>
</dbReference>
<feature type="transmembrane region" description="Helical" evidence="1">
    <location>
        <begin position="422"/>
        <end position="439"/>
    </location>
</feature>
<feature type="transmembrane region" description="Helical" evidence="1">
    <location>
        <begin position="259"/>
        <end position="276"/>
    </location>
</feature>
<organism evidence="2 3">
    <name type="scientific">Sungkyunkwania multivorans</name>
    <dbReference type="NCBI Taxonomy" id="1173618"/>
    <lineage>
        <taxon>Bacteria</taxon>
        <taxon>Pseudomonadati</taxon>
        <taxon>Bacteroidota</taxon>
        <taxon>Flavobacteriia</taxon>
        <taxon>Flavobacteriales</taxon>
        <taxon>Flavobacteriaceae</taxon>
        <taxon>Sungkyunkwania</taxon>
    </lineage>
</organism>
<feature type="transmembrane region" description="Helical" evidence="1">
    <location>
        <begin position="120"/>
        <end position="137"/>
    </location>
</feature>
<evidence type="ECO:0000313" key="3">
    <source>
        <dbReference type="Proteomes" id="UP001596978"/>
    </source>
</evidence>
<feature type="transmembrane region" description="Helical" evidence="1">
    <location>
        <begin position="6"/>
        <end position="23"/>
    </location>
</feature>
<feature type="transmembrane region" description="Helical" evidence="1">
    <location>
        <begin position="222"/>
        <end position="238"/>
    </location>
</feature>
<proteinExistence type="predicted"/>
<sequence>MTISYILIVVLLLHIIIFKKMIFKWNLFGVFFIATILFSTFGILAFPFIKSYVAKEFWTFNLKVITQQDIVKTQLIAVSGLLMVLYAYVAGIMLRHRRLACISHFNIQGEIKDNLNRTNFYFIVILIGVFLFFYLLMKREVLVTGFFDGLLSRQPDALFVSRRGITSNYLYVVTTYNLLPFLTIVSLYLAMKQRDLFSKLLFIGLLLLSFILTILLFQKRPLVIFLLATMLAAFVFRKNIPTVRLKKVRSKKATRRRNIIYLSLIFALLLLLYYSATTYKFDTIFEAVGRLTEVVLTRVFGRLSIPAFFYVHYYPAVDGHYGFTNIGLFSKIFRFEHYADSRVLFDHFSLNKKGGSLAINSIMDFYGAFGYIGLIIGNIFLGFLLALVDSFLNKLEKNNINLVFIIFCFVFSYYLSQASLPRSLLGYGFFFFALLWAYLQKGFKIKLR</sequence>
<dbReference type="EMBL" id="JBHTJH010000017">
    <property type="protein sequence ID" value="MFD0863126.1"/>
    <property type="molecule type" value="Genomic_DNA"/>
</dbReference>
<dbReference type="RefSeq" id="WP_386408881.1">
    <property type="nucleotide sequence ID" value="NZ_JBHTJH010000017.1"/>
</dbReference>
<dbReference type="Proteomes" id="UP001596978">
    <property type="component" value="Unassembled WGS sequence"/>
</dbReference>
<comment type="caution">
    <text evidence="2">The sequence shown here is derived from an EMBL/GenBank/DDBJ whole genome shotgun (WGS) entry which is preliminary data.</text>
</comment>
<feature type="transmembrane region" description="Helical" evidence="1">
    <location>
        <begin position="196"/>
        <end position="216"/>
    </location>
</feature>